<gene>
    <name evidence="5" type="ORF">HH304_18280</name>
</gene>
<feature type="domain" description="PPIase cyclophilin-type" evidence="4">
    <location>
        <begin position="26"/>
        <end position="270"/>
    </location>
</feature>
<evidence type="ECO:0000313" key="5">
    <source>
        <dbReference type="EMBL" id="NMM50363.1"/>
    </source>
</evidence>
<protein>
    <recommendedName>
        <fullName evidence="1">peptidylprolyl isomerase</fullName>
        <ecNumber evidence="1">5.2.1.8</ecNumber>
    </recommendedName>
</protein>
<dbReference type="Gene3D" id="2.40.100.10">
    <property type="entry name" value="Cyclophilin-like"/>
    <property type="match status" value="2"/>
</dbReference>
<dbReference type="PROSITE" id="PS51257">
    <property type="entry name" value="PROKAR_LIPOPROTEIN"/>
    <property type="match status" value="1"/>
</dbReference>
<evidence type="ECO:0000256" key="3">
    <source>
        <dbReference type="ARBA" id="ARBA00023235"/>
    </source>
</evidence>
<dbReference type="AlphaFoldDB" id="A0A848J0P4"/>
<dbReference type="Pfam" id="PF00160">
    <property type="entry name" value="Pro_isomerase"/>
    <property type="match status" value="2"/>
</dbReference>
<dbReference type="InterPro" id="IPR002130">
    <property type="entry name" value="Cyclophilin-type_PPIase_dom"/>
</dbReference>
<dbReference type="PROSITE" id="PS50072">
    <property type="entry name" value="CSA_PPIASE_2"/>
    <property type="match status" value="1"/>
</dbReference>
<proteinExistence type="predicted"/>
<dbReference type="PANTHER" id="PTHR45625">
    <property type="entry name" value="PEPTIDYL-PROLYL CIS-TRANS ISOMERASE-RELATED"/>
    <property type="match status" value="1"/>
</dbReference>
<dbReference type="Proteomes" id="UP000559010">
    <property type="component" value="Unassembled WGS sequence"/>
</dbReference>
<reference evidence="5 6" key="1">
    <citation type="submission" date="2020-04" db="EMBL/GenBank/DDBJ databases">
        <title>Flammeovirgaceae bacterium KN852 isolated from deep sea.</title>
        <authorList>
            <person name="Zhang D.-C."/>
        </authorList>
    </citation>
    <scope>NUCLEOTIDE SEQUENCE [LARGE SCALE GENOMIC DNA]</scope>
    <source>
        <strain evidence="5 6">KN852</strain>
    </source>
</reference>
<keyword evidence="6" id="KW-1185">Reference proteome</keyword>
<name>A0A848J0P4_9BACT</name>
<evidence type="ECO:0000259" key="4">
    <source>
        <dbReference type="PROSITE" id="PS50072"/>
    </source>
</evidence>
<dbReference type="GO" id="GO:0003755">
    <property type="term" value="F:peptidyl-prolyl cis-trans isomerase activity"/>
    <property type="evidence" value="ECO:0007669"/>
    <property type="project" value="UniProtKB-KW"/>
</dbReference>
<dbReference type="SUPFAM" id="SSF50891">
    <property type="entry name" value="Cyclophilin-like"/>
    <property type="match status" value="2"/>
</dbReference>
<comment type="caution">
    <text evidence="5">The sequence shown here is derived from an EMBL/GenBank/DDBJ whole genome shotgun (WGS) entry which is preliminary data.</text>
</comment>
<evidence type="ECO:0000256" key="2">
    <source>
        <dbReference type="ARBA" id="ARBA00023110"/>
    </source>
</evidence>
<dbReference type="PANTHER" id="PTHR45625:SF4">
    <property type="entry name" value="PEPTIDYLPROLYL ISOMERASE DOMAIN AND WD REPEAT-CONTAINING PROTEIN 1"/>
    <property type="match status" value="1"/>
</dbReference>
<dbReference type="RefSeq" id="WP_169684727.1">
    <property type="nucleotide sequence ID" value="NZ_JABBNU010000012.1"/>
</dbReference>
<dbReference type="InterPro" id="IPR044666">
    <property type="entry name" value="Cyclophilin_A-like"/>
</dbReference>
<keyword evidence="2" id="KW-0697">Rotamase</keyword>
<keyword evidence="3 5" id="KW-0413">Isomerase</keyword>
<sequence length="290" mass="32879">MHKLHFLLFISSFLLIISCDFLGETDNSLVVVHTEYGDLTFKLYEQPEEHTENFHDLIEDGFYDSTTFHRILDGEMVQGGDPNTKDDDRFNDGMGGPGYKLPAEIFPELIHQKGALVSARVIGKDKLDKTAHGSQFFIVYGKTWTDQSIDSLANRRTSDIENFYIAKYLGDSLNSKIRDRMVKLSNEKKTDEFNQVTDSIRKVIINKFDLKPITYSEEARNIYKTAGGMPQWDGEYTVFGQLVDGFDAFEKIMKAKKGPNGRPEKDIIVTMEITGSEGAINNNESNTSNE</sequence>
<dbReference type="EC" id="5.2.1.8" evidence="1"/>
<organism evidence="5 6">
    <name type="scientific">Marinigracilibium pacificum</name>
    <dbReference type="NCBI Taxonomy" id="2729599"/>
    <lineage>
        <taxon>Bacteria</taxon>
        <taxon>Pseudomonadati</taxon>
        <taxon>Bacteroidota</taxon>
        <taxon>Cytophagia</taxon>
        <taxon>Cytophagales</taxon>
        <taxon>Flammeovirgaceae</taxon>
        <taxon>Marinigracilibium</taxon>
    </lineage>
</organism>
<accession>A0A848J0P4</accession>
<evidence type="ECO:0000256" key="1">
    <source>
        <dbReference type="ARBA" id="ARBA00013194"/>
    </source>
</evidence>
<evidence type="ECO:0000313" key="6">
    <source>
        <dbReference type="Proteomes" id="UP000559010"/>
    </source>
</evidence>
<dbReference type="EMBL" id="JABBNU010000012">
    <property type="protein sequence ID" value="NMM50363.1"/>
    <property type="molecule type" value="Genomic_DNA"/>
</dbReference>
<dbReference type="InterPro" id="IPR029000">
    <property type="entry name" value="Cyclophilin-like_dom_sf"/>
</dbReference>